<evidence type="ECO:0000259" key="4">
    <source>
        <dbReference type="Pfam" id="PF24466"/>
    </source>
</evidence>
<organism evidence="5 6">
    <name type="scientific">Trypanosoma cruzi</name>
    <dbReference type="NCBI Taxonomy" id="5693"/>
    <lineage>
        <taxon>Eukaryota</taxon>
        <taxon>Discoba</taxon>
        <taxon>Euglenozoa</taxon>
        <taxon>Kinetoplastea</taxon>
        <taxon>Metakinetoplastina</taxon>
        <taxon>Trypanosomatida</taxon>
        <taxon>Trypanosomatidae</taxon>
        <taxon>Trypanosoma</taxon>
        <taxon>Schizotrypanum</taxon>
    </lineage>
</organism>
<evidence type="ECO:0000259" key="2">
    <source>
        <dbReference type="Pfam" id="PF07999"/>
    </source>
</evidence>
<dbReference type="Pfam" id="PF24466">
    <property type="entry name" value="DUF7578"/>
    <property type="match status" value="2"/>
</dbReference>
<evidence type="ECO:0000313" key="6">
    <source>
        <dbReference type="Proteomes" id="UP000246078"/>
    </source>
</evidence>
<dbReference type="EMBL" id="PRFC01000343">
    <property type="protein sequence ID" value="PWU91211.1"/>
    <property type="molecule type" value="Genomic_DNA"/>
</dbReference>
<accession>A0A2V2V4R2</accession>
<gene>
    <name evidence="5" type="ORF">C3747_343g13</name>
</gene>
<dbReference type="NCBIfam" id="TIGR01631">
    <property type="entry name" value="Trypano_RHS"/>
    <property type="match status" value="2"/>
</dbReference>
<dbReference type="VEuPathDB" id="TriTrypDB:C4B63_119g7"/>
<protein>
    <submittedName>
        <fullName evidence="5">Putative retrotransposon hot spot (RHS) protein</fullName>
    </submittedName>
</protein>
<dbReference type="VEuPathDB" id="TriTrypDB:TCSYLVIO_007954"/>
<dbReference type="VEuPathDB" id="TriTrypDB:Tc_MARK_1760"/>
<reference evidence="5 6" key="1">
    <citation type="journal article" date="2018" name="Microb. Genom.">
        <title>Expanding an expanded genome: long-read sequencing of Trypanosoma cruzi.</title>
        <authorList>
            <person name="Berna L."/>
            <person name="Rodriguez M."/>
            <person name="Chiribao M.L."/>
            <person name="Parodi-Talice A."/>
            <person name="Pita S."/>
            <person name="Rijo G."/>
            <person name="Alvarez-Valin F."/>
            <person name="Robello C."/>
        </authorList>
    </citation>
    <scope>NUCLEOTIDE SEQUENCE [LARGE SCALE GENOMIC DNA]</scope>
    <source>
        <strain evidence="5 6">TCC</strain>
    </source>
</reference>
<dbReference type="VEuPathDB" id="TriTrypDB:TCDM_10601"/>
<evidence type="ECO:0000259" key="3">
    <source>
        <dbReference type="Pfam" id="PF20445"/>
    </source>
</evidence>
<evidence type="ECO:0000313" key="5">
    <source>
        <dbReference type="EMBL" id="PWU91211.1"/>
    </source>
</evidence>
<proteinExistence type="predicted"/>
<sequence length="740" mass="85032">MWRCRCRLHVVLPRGRWASTASPTGVAVRPHGAPNVPPCERHAQRHWDCGTKQPRVSFGASGTCWPQLGGASGTLHRTGVVMAPRRGIPDDGSDAAARRVVEGTRQPQWTMSSSVEDILLEGRTNNTDMKLNDFIRSHLGGRAAVGEDYNVTMEAFVRRPNAYVQDQQLLEEILNLTEYRELKMELEKRKIPLEAIYKLHHDGVLSLEQWREFKRKDTITPLARRNLNRVLMQLLREESREVKERVRREEEEMLRRAQEMKFTISTTIEDVLFKGRVRVKEKRLNDFLTMELDGRGVAATNRNVLLKEFFKDPKKYIHDKGVLKEIKATDAYARMEGTVRDEMDVEEVVRRLHENGVDNLLGWSLATAKVKTNVHNSTKQFLNAALEDVRNPTTTSAPIYLEGWYESVYNARWHHVVEIPDGDKRKKTGTGMEVKEGEPQQSWTYKAADGAIEENDTVRQSGEAPPRLMVLTSDKGWPSSWYMIQDSSKDFFVNCEVDRVWQIVKDDVNKLFSSHGKNKLSPRRRVLIGTPGIGESMAAGSYLLYQLLHCDVEELQVVVHCFGETAYVFDKTTKTVSEYRSNTTSKNVLRGLWKSGMKVFIIYCVTEKGTQPDTGFAPPTGWGMIVVSSPKISKYDKWETQLKVTRIIVNCPDEMDVKAMCAWMKYDETPDKQAEYWKKVEEHMYLLGPIPRHIFDADEYGRRTKDVMRALRWINIGDRGKYFTQGERKNGIPRIRPTNF</sequence>
<feature type="coiled-coil region" evidence="1">
    <location>
        <begin position="232"/>
        <end position="260"/>
    </location>
</feature>
<feature type="domain" description="DUF7578" evidence="4">
    <location>
        <begin position="278"/>
        <end position="342"/>
    </location>
</feature>
<dbReference type="VEuPathDB" id="TriTrypDB:TcG_09022"/>
<keyword evidence="1" id="KW-0175">Coiled coil</keyword>
<dbReference type="Proteomes" id="UP000246078">
    <property type="component" value="Unassembled WGS sequence"/>
</dbReference>
<dbReference type="InterPro" id="IPR046835">
    <property type="entry name" value="RHS_N"/>
</dbReference>
<dbReference type="AlphaFoldDB" id="A0A2V2V4R2"/>
<evidence type="ECO:0000256" key="1">
    <source>
        <dbReference type="SAM" id="Coils"/>
    </source>
</evidence>
<dbReference type="VEuPathDB" id="TriTrypDB:TcCL_NonESM11619"/>
<feature type="domain" description="Retrotransposon hot spot protein,C-terminal" evidence="2">
    <location>
        <begin position="526"/>
        <end position="722"/>
    </location>
</feature>
<feature type="domain" description="Retrotransposon hot spot protein N-terminal" evidence="3">
    <location>
        <begin position="405"/>
        <end position="520"/>
    </location>
</feature>
<dbReference type="Pfam" id="PF07999">
    <property type="entry name" value="RHSP"/>
    <property type="match status" value="1"/>
</dbReference>
<dbReference type="InterPro" id="IPR006518">
    <property type="entry name" value="Trypano_RHS"/>
</dbReference>
<dbReference type="Pfam" id="PF20445">
    <property type="entry name" value="RHS_N"/>
    <property type="match status" value="1"/>
</dbReference>
<name>A0A2V2V4R2_TRYCR</name>
<dbReference type="VEuPathDB" id="TriTrypDB:C3747_343g13"/>
<dbReference type="InterPro" id="IPR046836">
    <property type="entry name" value="RHS_C"/>
</dbReference>
<comment type="caution">
    <text evidence="5">The sequence shown here is derived from an EMBL/GenBank/DDBJ whole genome shotgun (WGS) entry which is preliminary data.</text>
</comment>
<dbReference type="InterPro" id="IPR056000">
    <property type="entry name" value="DUF7578"/>
</dbReference>
<dbReference type="VEuPathDB" id="TriTrypDB:ECC02_012724"/>
<feature type="domain" description="DUF7578" evidence="4">
    <location>
        <begin position="127"/>
        <end position="188"/>
    </location>
</feature>
<dbReference type="VEuPathDB" id="TriTrypDB:C4B63_544g6"/>